<dbReference type="PANTHER" id="PTHR33371">
    <property type="entry name" value="INTERMEMBRANE PHOSPHOLIPID TRANSPORT SYSTEM BINDING PROTEIN MLAD-RELATED"/>
    <property type="match status" value="1"/>
</dbReference>
<gene>
    <name evidence="3" type="ORF">E6H01_12560</name>
</gene>
<accession>A0A537KR54</accession>
<dbReference type="PANTHER" id="PTHR33371:SF4">
    <property type="entry name" value="INTERMEMBRANE PHOSPHOLIPID TRANSPORT SYSTEM BINDING PROTEIN MLAD"/>
    <property type="match status" value="1"/>
</dbReference>
<evidence type="ECO:0000313" key="3">
    <source>
        <dbReference type="EMBL" id="TMI98228.1"/>
    </source>
</evidence>
<evidence type="ECO:0000259" key="2">
    <source>
        <dbReference type="Pfam" id="PF02470"/>
    </source>
</evidence>
<keyword evidence="1" id="KW-0472">Membrane</keyword>
<feature type="transmembrane region" description="Helical" evidence="1">
    <location>
        <begin position="12"/>
        <end position="29"/>
    </location>
</feature>
<dbReference type="EMBL" id="VBAL01000177">
    <property type="protein sequence ID" value="TMI98228.1"/>
    <property type="molecule type" value="Genomic_DNA"/>
</dbReference>
<feature type="non-terminal residue" evidence="3">
    <location>
        <position position="273"/>
    </location>
</feature>
<dbReference type="Pfam" id="PF02470">
    <property type="entry name" value="MlaD"/>
    <property type="match status" value="1"/>
</dbReference>
<organism evidence="3 4">
    <name type="scientific">Candidatus Segetimicrobium genomatis</name>
    <dbReference type="NCBI Taxonomy" id="2569760"/>
    <lineage>
        <taxon>Bacteria</taxon>
        <taxon>Bacillati</taxon>
        <taxon>Candidatus Sysuimicrobiota</taxon>
        <taxon>Candidatus Sysuimicrobiia</taxon>
        <taxon>Candidatus Sysuimicrobiales</taxon>
        <taxon>Candidatus Segetimicrobiaceae</taxon>
        <taxon>Candidatus Segetimicrobium</taxon>
    </lineage>
</organism>
<evidence type="ECO:0000313" key="4">
    <source>
        <dbReference type="Proteomes" id="UP000319353"/>
    </source>
</evidence>
<name>A0A537KR54_9BACT</name>
<dbReference type="AlphaFoldDB" id="A0A537KR54"/>
<dbReference type="InterPro" id="IPR052336">
    <property type="entry name" value="MlaD_Phospholipid_Transporter"/>
</dbReference>
<dbReference type="Proteomes" id="UP000319353">
    <property type="component" value="Unassembled WGS sequence"/>
</dbReference>
<keyword evidence="1" id="KW-0812">Transmembrane</keyword>
<dbReference type="InterPro" id="IPR003399">
    <property type="entry name" value="Mce/MlaD"/>
</dbReference>
<sequence length="273" mass="28746">MDLTYKQEVGVGAMVLLGLVVFVAGMFWLTGRSLRTNRVTARAVFANVSGLKEGDPVLVSGVNKGRVGKVILERVGRVTVTLDLNDPAVRPHVDASAVVTSKDFFGAMYIAYSPGSDDKDPLPSDRFIVGSNPPGLTDIASGVATRANELIGNATGLVSDQLAVDIHNTLVATQRGMNVLTEMGSGPLIKQTTTTLAAAERVMSHMDTLLASGAGKRLDTLSTNLTRLTNHLGQATQSLNLLLAKADSGQGTLGKLASDTTLYHDLHTTLHAL</sequence>
<keyword evidence="1" id="KW-1133">Transmembrane helix</keyword>
<proteinExistence type="predicted"/>
<comment type="caution">
    <text evidence="3">The sequence shown here is derived from an EMBL/GenBank/DDBJ whole genome shotgun (WGS) entry which is preliminary data.</text>
</comment>
<feature type="domain" description="Mce/MlaD" evidence="2">
    <location>
        <begin position="39"/>
        <end position="115"/>
    </location>
</feature>
<evidence type="ECO:0000256" key="1">
    <source>
        <dbReference type="SAM" id="Phobius"/>
    </source>
</evidence>
<protein>
    <submittedName>
        <fullName evidence="3">MCE family protein</fullName>
    </submittedName>
</protein>
<reference evidence="3 4" key="1">
    <citation type="journal article" date="2019" name="Nat. Microbiol.">
        <title>Mediterranean grassland soil C-N compound turnover is dependent on rainfall and depth, and is mediated by genomically divergent microorganisms.</title>
        <authorList>
            <person name="Diamond S."/>
            <person name="Andeer P.F."/>
            <person name="Li Z."/>
            <person name="Crits-Christoph A."/>
            <person name="Burstein D."/>
            <person name="Anantharaman K."/>
            <person name="Lane K.R."/>
            <person name="Thomas B.C."/>
            <person name="Pan C."/>
            <person name="Northen T.R."/>
            <person name="Banfield J.F."/>
        </authorList>
    </citation>
    <scope>NUCLEOTIDE SEQUENCE [LARGE SCALE GENOMIC DNA]</scope>
    <source>
        <strain evidence="3">NP_4</strain>
    </source>
</reference>